<accession>A0ABR2QL91</accession>
<sequence length="436" mass="49337">MAVVLVLVNLAEREPRNQFWQRKRGASNPGVSGSKAYVENGMLASRVDVEDGPPVEPRVTRCVEGLEMGDHLLILQRCSIGWCRSPISNSNLVEEMCLEKIRGVHVMRISGLRVLLIFDSFEFRQQVVSSEVLDMWFSREDIILDCRRVWVSVFGEATLEPSSFERGRVLIETTVIDRIEERLEFSVGGRVFSVCISESDTLLHGPRVCRMRDNSSNSGESVSIGDEERIDREDVRGQDGATDALVPAVRDHEQLVDEAVNCVGPVVEGSNTEVLVSNGHKRKVRLLTDIISSLQTPEEKRKAAKAVQRRGHGRPCKSAISTSEIADISLNDSDLLGHVKLMELEWHRISEEASSPLSTLEKLRLLNGFLKVWNRESFGSVNLQIEVTTDLLNDLEGRDEGVEELHETRRQLQGNLWKLLRYRSSIWRQKSRVMWL</sequence>
<comment type="caution">
    <text evidence="1">The sequence shown here is derived from an EMBL/GenBank/DDBJ whole genome shotgun (WGS) entry which is preliminary data.</text>
</comment>
<reference evidence="1 2" key="1">
    <citation type="journal article" date="2024" name="G3 (Bethesda)">
        <title>Genome assembly of Hibiscus sabdariffa L. provides insights into metabolisms of medicinal natural products.</title>
        <authorList>
            <person name="Kim T."/>
        </authorList>
    </citation>
    <scope>NUCLEOTIDE SEQUENCE [LARGE SCALE GENOMIC DNA]</scope>
    <source>
        <strain evidence="1">TK-2024</strain>
        <tissue evidence="1">Old leaves</tissue>
    </source>
</reference>
<evidence type="ECO:0000313" key="1">
    <source>
        <dbReference type="EMBL" id="KAK9001299.1"/>
    </source>
</evidence>
<keyword evidence="2" id="KW-1185">Reference proteome</keyword>
<proteinExistence type="predicted"/>
<evidence type="ECO:0000313" key="2">
    <source>
        <dbReference type="Proteomes" id="UP001396334"/>
    </source>
</evidence>
<organism evidence="1 2">
    <name type="scientific">Hibiscus sabdariffa</name>
    <name type="common">roselle</name>
    <dbReference type="NCBI Taxonomy" id="183260"/>
    <lineage>
        <taxon>Eukaryota</taxon>
        <taxon>Viridiplantae</taxon>
        <taxon>Streptophyta</taxon>
        <taxon>Embryophyta</taxon>
        <taxon>Tracheophyta</taxon>
        <taxon>Spermatophyta</taxon>
        <taxon>Magnoliopsida</taxon>
        <taxon>eudicotyledons</taxon>
        <taxon>Gunneridae</taxon>
        <taxon>Pentapetalae</taxon>
        <taxon>rosids</taxon>
        <taxon>malvids</taxon>
        <taxon>Malvales</taxon>
        <taxon>Malvaceae</taxon>
        <taxon>Malvoideae</taxon>
        <taxon>Hibiscus</taxon>
    </lineage>
</organism>
<dbReference type="EMBL" id="JBBPBN010000036">
    <property type="protein sequence ID" value="KAK9001299.1"/>
    <property type="molecule type" value="Genomic_DNA"/>
</dbReference>
<name>A0ABR2QL91_9ROSI</name>
<dbReference type="Proteomes" id="UP001396334">
    <property type="component" value="Unassembled WGS sequence"/>
</dbReference>
<gene>
    <name evidence="1" type="ORF">V6N11_083086</name>
</gene>
<protein>
    <recommendedName>
        <fullName evidence="3">DUF4283 domain-containing protein</fullName>
    </recommendedName>
</protein>
<evidence type="ECO:0008006" key="3">
    <source>
        <dbReference type="Google" id="ProtNLM"/>
    </source>
</evidence>